<keyword evidence="1" id="KW-1133">Transmembrane helix</keyword>
<name>A0ABP3IXZ8_9ACTN</name>
<proteinExistence type="predicted"/>
<reference evidence="3" key="1">
    <citation type="journal article" date="2019" name="Int. J. Syst. Evol. Microbiol.">
        <title>The Global Catalogue of Microorganisms (GCM) 10K type strain sequencing project: providing services to taxonomists for standard genome sequencing and annotation.</title>
        <authorList>
            <consortium name="The Broad Institute Genomics Platform"/>
            <consortium name="The Broad Institute Genome Sequencing Center for Infectious Disease"/>
            <person name="Wu L."/>
            <person name="Ma J."/>
        </authorList>
    </citation>
    <scope>NUCLEOTIDE SEQUENCE [LARGE SCALE GENOMIC DNA]</scope>
    <source>
        <strain evidence="3">JCM 4788</strain>
    </source>
</reference>
<feature type="transmembrane region" description="Helical" evidence="1">
    <location>
        <begin position="111"/>
        <end position="133"/>
    </location>
</feature>
<evidence type="ECO:0000313" key="3">
    <source>
        <dbReference type="Proteomes" id="UP001500879"/>
    </source>
</evidence>
<gene>
    <name evidence="2" type="ORF">GCM10010357_59800</name>
</gene>
<dbReference type="EMBL" id="BAAABX010000063">
    <property type="protein sequence ID" value="GAA0430156.1"/>
    <property type="molecule type" value="Genomic_DNA"/>
</dbReference>
<keyword evidence="3" id="KW-1185">Reference proteome</keyword>
<dbReference type="RefSeq" id="WP_344031075.1">
    <property type="nucleotide sequence ID" value="NZ_BAAABX010000063.1"/>
</dbReference>
<organism evidence="2 3">
    <name type="scientific">Streptomyces luteireticuli</name>
    <dbReference type="NCBI Taxonomy" id="173858"/>
    <lineage>
        <taxon>Bacteria</taxon>
        <taxon>Bacillati</taxon>
        <taxon>Actinomycetota</taxon>
        <taxon>Actinomycetes</taxon>
        <taxon>Kitasatosporales</taxon>
        <taxon>Streptomycetaceae</taxon>
        <taxon>Streptomyces</taxon>
    </lineage>
</organism>
<keyword evidence="1" id="KW-0472">Membrane</keyword>
<evidence type="ECO:0000256" key="1">
    <source>
        <dbReference type="SAM" id="Phobius"/>
    </source>
</evidence>
<sequence length="134" mass="15259">MLGWCIYGGAVLFIFGALIYPFGIRPLLIDRRLRSVGVVAMGECLGASWSEDRVAERFLFETESGDVAYYRTPLRDGRVADDGEIVEIIYDPRAPSRRARTKREMAQKSPAYFPLWGGLALFALLHIFFYKLFI</sequence>
<keyword evidence="1" id="KW-0812">Transmembrane</keyword>
<feature type="transmembrane region" description="Helical" evidence="1">
    <location>
        <begin position="6"/>
        <end position="24"/>
    </location>
</feature>
<comment type="caution">
    <text evidence="2">The sequence shown here is derived from an EMBL/GenBank/DDBJ whole genome shotgun (WGS) entry which is preliminary data.</text>
</comment>
<accession>A0ABP3IXZ8</accession>
<protein>
    <recommendedName>
        <fullName evidence="4">DUF3592 domain-containing protein</fullName>
    </recommendedName>
</protein>
<evidence type="ECO:0000313" key="2">
    <source>
        <dbReference type="EMBL" id="GAA0430156.1"/>
    </source>
</evidence>
<evidence type="ECO:0008006" key="4">
    <source>
        <dbReference type="Google" id="ProtNLM"/>
    </source>
</evidence>
<dbReference type="Proteomes" id="UP001500879">
    <property type="component" value="Unassembled WGS sequence"/>
</dbReference>